<gene>
    <name evidence="2" type="ORF">JHU38_03150</name>
</gene>
<dbReference type="RefSeq" id="WP_107580870.1">
    <property type="nucleotide sequence ID" value="NZ_JAERMS010000005.1"/>
</dbReference>
<dbReference type="PANTHER" id="PTHR12526">
    <property type="entry name" value="GLYCOSYLTRANSFERASE"/>
    <property type="match status" value="1"/>
</dbReference>
<feature type="domain" description="Glycosyl transferase family 1" evidence="1">
    <location>
        <begin position="233"/>
        <end position="391"/>
    </location>
</feature>
<evidence type="ECO:0000313" key="3">
    <source>
        <dbReference type="Proteomes" id="UP000664265"/>
    </source>
</evidence>
<evidence type="ECO:0000313" key="2">
    <source>
        <dbReference type="EMBL" id="MBO1362784.1"/>
    </source>
</evidence>
<dbReference type="SUPFAM" id="SSF53756">
    <property type="entry name" value="UDP-Glycosyltransferase/glycogen phosphorylase"/>
    <property type="match status" value="1"/>
</dbReference>
<protein>
    <submittedName>
        <fullName evidence="2">Glycosyltransferase</fullName>
    </submittedName>
</protein>
<sequence>MKCDIQQDVNVEGSEKEDLLHVGFLQERLFDGGAEMVSLRSADFFDKRGVTSTFFVSEVDKAEKNRLPCGEIITLPHDVMSYDCFSDENVALLSDEINRRDIRILFINAETKYVVVPAMLRQQTPRCHYVYWQHLPPMWEIINKVAGKAARARMSVGRWIEVNLLWRPKYLFQRGRAIKQLREVYLRCFRSVNGLIVLHECYRQEWIRLFALDSEEQSRIYSFINTLPINGEAKIEKKKQIVFVGRLSLADKQVDLLLNLWRRVAPRLPDWELRFHGTGRVENMLQNRIDKYCIPRVKLMGYTANTQKVYDDAAVLCLPSSYEGWPLAIEEAQNNGVVPVAFNCCQGVAAMIGEGEHAAGICVEKNNWAMFGNELVRLCQDEDLRARMQQNCMEKRWEYAPGVNDATWKTMLGRFNLRWPTLSSEK</sequence>
<dbReference type="Proteomes" id="UP000664265">
    <property type="component" value="Unassembled WGS sequence"/>
</dbReference>
<comment type="caution">
    <text evidence="2">The sequence shown here is derived from an EMBL/GenBank/DDBJ whole genome shotgun (WGS) entry which is preliminary data.</text>
</comment>
<keyword evidence="3" id="KW-1185">Reference proteome</keyword>
<dbReference type="EMBL" id="JAERMS010000005">
    <property type="protein sequence ID" value="MBO1362784.1"/>
    <property type="molecule type" value="Genomic_DNA"/>
</dbReference>
<accession>A0ABS3M3N5</accession>
<organism evidence="2 3">
    <name type="scientific">Prevotella illustrans</name>
    <dbReference type="NCBI Taxonomy" id="2800387"/>
    <lineage>
        <taxon>Bacteria</taxon>
        <taxon>Pseudomonadati</taxon>
        <taxon>Bacteroidota</taxon>
        <taxon>Bacteroidia</taxon>
        <taxon>Bacteroidales</taxon>
        <taxon>Prevotellaceae</taxon>
        <taxon>Prevotella</taxon>
    </lineage>
</organism>
<evidence type="ECO:0000259" key="1">
    <source>
        <dbReference type="Pfam" id="PF00534"/>
    </source>
</evidence>
<dbReference type="Gene3D" id="3.40.50.2000">
    <property type="entry name" value="Glycogen Phosphorylase B"/>
    <property type="match status" value="1"/>
</dbReference>
<proteinExistence type="predicted"/>
<dbReference type="PANTHER" id="PTHR12526:SF630">
    <property type="entry name" value="GLYCOSYLTRANSFERASE"/>
    <property type="match status" value="1"/>
</dbReference>
<reference evidence="2 3" key="1">
    <citation type="submission" date="2021-01" db="EMBL/GenBank/DDBJ databases">
        <title>Prevotella A2931 sp. nov.</title>
        <authorList>
            <person name="Buhl M."/>
            <person name="Oberhettinger P."/>
        </authorList>
    </citation>
    <scope>NUCLEOTIDE SEQUENCE [LARGE SCALE GENOMIC DNA]</scope>
    <source>
        <strain evidence="2 3">A2931</strain>
    </source>
</reference>
<dbReference type="InterPro" id="IPR001296">
    <property type="entry name" value="Glyco_trans_1"/>
</dbReference>
<dbReference type="Pfam" id="PF00534">
    <property type="entry name" value="Glycos_transf_1"/>
    <property type="match status" value="1"/>
</dbReference>
<name>A0ABS3M3N5_9BACT</name>